<dbReference type="InterPro" id="IPR009061">
    <property type="entry name" value="DNA-bd_dom_put_sf"/>
</dbReference>
<dbReference type="NCBIfam" id="TIGR01764">
    <property type="entry name" value="excise"/>
    <property type="match status" value="1"/>
</dbReference>
<feature type="domain" description="Helix-turn-helix" evidence="1">
    <location>
        <begin position="1"/>
        <end position="50"/>
    </location>
</feature>
<evidence type="ECO:0000313" key="3">
    <source>
        <dbReference type="Proteomes" id="UP000591071"/>
    </source>
</evidence>
<dbReference type="AlphaFoldDB" id="A0A848BU62"/>
<reference evidence="2 3" key="1">
    <citation type="submission" date="2020-04" db="EMBL/GenBank/DDBJ databases">
        <authorList>
            <person name="Hitch T.C.A."/>
            <person name="Wylensek D."/>
            <person name="Clavel T."/>
        </authorList>
    </citation>
    <scope>NUCLEOTIDE SEQUENCE [LARGE SCALE GENOMIC DNA]</scope>
    <source>
        <strain evidence="2 3">Oil-RF-744-FAT-WT-6-1</strain>
    </source>
</reference>
<sequence>MTTKDVAVYLKVSTQQVRRLVSQHLLPCIRVSDRVIRFRPQDVEKFLEAREI</sequence>
<proteinExistence type="predicted"/>
<name>A0A848BU62_9FIRM</name>
<dbReference type="InterPro" id="IPR041657">
    <property type="entry name" value="HTH_17"/>
</dbReference>
<dbReference type="GO" id="GO:0003677">
    <property type="term" value="F:DNA binding"/>
    <property type="evidence" value="ECO:0007669"/>
    <property type="project" value="InterPro"/>
</dbReference>
<evidence type="ECO:0000259" key="1">
    <source>
        <dbReference type="Pfam" id="PF12728"/>
    </source>
</evidence>
<comment type="caution">
    <text evidence="2">The sequence shown here is derived from an EMBL/GenBank/DDBJ whole genome shotgun (WGS) entry which is preliminary data.</text>
</comment>
<dbReference type="RefSeq" id="WP_170087278.1">
    <property type="nucleotide sequence ID" value="NZ_JABAFG010000004.1"/>
</dbReference>
<dbReference type="Proteomes" id="UP000591071">
    <property type="component" value="Unassembled WGS sequence"/>
</dbReference>
<dbReference type="EMBL" id="JABAFG010000004">
    <property type="protein sequence ID" value="NME27744.1"/>
    <property type="molecule type" value="Genomic_DNA"/>
</dbReference>
<protein>
    <submittedName>
        <fullName evidence="2">Helix-turn-helix domain-containing protein</fullName>
    </submittedName>
</protein>
<dbReference type="Gene3D" id="1.10.1660.10">
    <property type="match status" value="1"/>
</dbReference>
<gene>
    <name evidence="2" type="ORF">HF872_03760</name>
</gene>
<organism evidence="2 3">
    <name type="scientific">Megasphaera hexanoica</name>
    <dbReference type="NCBI Taxonomy" id="1675036"/>
    <lineage>
        <taxon>Bacteria</taxon>
        <taxon>Bacillati</taxon>
        <taxon>Bacillota</taxon>
        <taxon>Negativicutes</taxon>
        <taxon>Veillonellales</taxon>
        <taxon>Veillonellaceae</taxon>
        <taxon>Megasphaera</taxon>
    </lineage>
</organism>
<evidence type="ECO:0000313" key="2">
    <source>
        <dbReference type="EMBL" id="NME27744.1"/>
    </source>
</evidence>
<accession>A0A848BU62</accession>
<dbReference type="InterPro" id="IPR010093">
    <property type="entry name" value="SinI_DNA-bd"/>
</dbReference>
<dbReference type="Pfam" id="PF12728">
    <property type="entry name" value="HTH_17"/>
    <property type="match status" value="1"/>
</dbReference>
<dbReference type="SUPFAM" id="SSF46955">
    <property type="entry name" value="Putative DNA-binding domain"/>
    <property type="match status" value="1"/>
</dbReference>